<dbReference type="AlphaFoldDB" id="A0A918TD56"/>
<dbReference type="InterPro" id="IPR036909">
    <property type="entry name" value="Cyt_c-like_dom_sf"/>
</dbReference>
<evidence type="ECO:0000313" key="6">
    <source>
        <dbReference type="EMBL" id="GHC40226.1"/>
    </source>
</evidence>
<protein>
    <recommendedName>
        <fullName evidence="5">Cytochrome c domain-containing protein</fullName>
    </recommendedName>
</protein>
<dbReference type="GO" id="GO:0009055">
    <property type="term" value="F:electron transfer activity"/>
    <property type="evidence" value="ECO:0007669"/>
    <property type="project" value="InterPro"/>
</dbReference>
<evidence type="ECO:0000256" key="1">
    <source>
        <dbReference type="ARBA" id="ARBA00022617"/>
    </source>
</evidence>
<dbReference type="PANTHER" id="PTHR33546:SF1">
    <property type="entry name" value="LARGE, MULTIFUNCTIONAL SECRETED PROTEIN"/>
    <property type="match status" value="1"/>
</dbReference>
<dbReference type="Gene3D" id="2.120.10.30">
    <property type="entry name" value="TolB, C-terminal domain"/>
    <property type="match status" value="1"/>
</dbReference>
<dbReference type="Proteomes" id="UP000644507">
    <property type="component" value="Unassembled WGS sequence"/>
</dbReference>
<reference evidence="6" key="2">
    <citation type="submission" date="2020-09" db="EMBL/GenBank/DDBJ databases">
        <authorList>
            <person name="Sun Q."/>
            <person name="Kim S."/>
        </authorList>
    </citation>
    <scope>NUCLEOTIDE SEQUENCE</scope>
    <source>
        <strain evidence="6">KCTC 12988</strain>
    </source>
</reference>
<dbReference type="EMBL" id="BMXI01000001">
    <property type="protein sequence ID" value="GHC40226.1"/>
    <property type="molecule type" value="Genomic_DNA"/>
</dbReference>
<evidence type="ECO:0000256" key="4">
    <source>
        <dbReference type="PROSITE-ProRule" id="PRU00433"/>
    </source>
</evidence>
<dbReference type="GO" id="GO:0046872">
    <property type="term" value="F:metal ion binding"/>
    <property type="evidence" value="ECO:0007669"/>
    <property type="project" value="UniProtKB-KW"/>
</dbReference>
<proteinExistence type="predicted"/>
<keyword evidence="1 4" id="KW-0349">Heme</keyword>
<reference evidence="6" key="1">
    <citation type="journal article" date="2014" name="Int. J. Syst. Evol. Microbiol.">
        <title>Complete genome sequence of Corynebacterium casei LMG S-19264T (=DSM 44701T), isolated from a smear-ripened cheese.</title>
        <authorList>
            <consortium name="US DOE Joint Genome Institute (JGI-PGF)"/>
            <person name="Walter F."/>
            <person name="Albersmeier A."/>
            <person name="Kalinowski J."/>
            <person name="Ruckert C."/>
        </authorList>
    </citation>
    <scope>NUCLEOTIDE SEQUENCE</scope>
    <source>
        <strain evidence="6">KCTC 12988</strain>
    </source>
</reference>
<dbReference type="RefSeq" id="WP_189566246.1">
    <property type="nucleotide sequence ID" value="NZ_BMXI01000001.1"/>
</dbReference>
<keyword evidence="3 4" id="KW-0408">Iron</keyword>
<organism evidence="6 7">
    <name type="scientific">Roseibacillus persicicus</name>
    <dbReference type="NCBI Taxonomy" id="454148"/>
    <lineage>
        <taxon>Bacteria</taxon>
        <taxon>Pseudomonadati</taxon>
        <taxon>Verrucomicrobiota</taxon>
        <taxon>Verrucomicrobiia</taxon>
        <taxon>Verrucomicrobiales</taxon>
        <taxon>Verrucomicrobiaceae</taxon>
        <taxon>Roseibacillus</taxon>
    </lineage>
</organism>
<evidence type="ECO:0000256" key="2">
    <source>
        <dbReference type="ARBA" id="ARBA00022723"/>
    </source>
</evidence>
<keyword evidence="7" id="KW-1185">Reference proteome</keyword>
<evidence type="ECO:0000259" key="5">
    <source>
        <dbReference type="PROSITE" id="PS51007"/>
    </source>
</evidence>
<gene>
    <name evidence="6" type="ORF">GCM10007100_00760</name>
</gene>
<dbReference type="SUPFAM" id="SSF63829">
    <property type="entry name" value="Calcium-dependent phosphotriesterase"/>
    <property type="match status" value="1"/>
</dbReference>
<dbReference type="PROSITE" id="PS51007">
    <property type="entry name" value="CYTC"/>
    <property type="match status" value="1"/>
</dbReference>
<evidence type="ECO:0000313" key="7">
    <source>
        <dbReference type="Proteomes" id="UP000644507"/>
    </source>
</evidence>
<evidence type="ECO:0000256" key="3">
    <source>
        <dbReference type="ARBA" id="ARBA00023004"/>
    </source>
</evidence>
<comment type="caution">
    <text evidence="6">The sequence shown here is derived from an EMBL/GenBank/DDBJ whole genome shotgun (WGS) entry which is preliminary data.</text>
</comment>
<dbReference type="PANTHER" id="PTHR33546">
    <property type="entry name" value="LARGE, MULTIFUNCTIONAL SECRETED PROTEIN-RELATED"/>
    <property type="match status" value="1"/>
</dbReference>
<dbReference type="InterPro" id="IPR009056">
    <property type="entry name" value="Cyt_c-like_dom"/>
</dbReference>
<accession>A0A918TD56</accession>
<dbReference type="GO" id="GO:0020037">
    <property type="term" value="F:heme binding"/>
    <property type="evidence" value="ECO:0007669"/>
    <property type="project" value="InterPro"/>
</dbReference>
<dbReference type="SUPFAM" id="SSF46626">
    <property type="entry name" value="Cytochrome c"/>
    <property type="match status" value="1"/>
</dbReference>
<dbReference type="Gene3D" id="1.10.760.10">
    <property type="entry name" value="Cytochrome c-like domain"/>
    <property type="match status" value="1"/>
</dbReference>
<sequence>MIRFSQFSLFGLLLTSAQGQQIDLVQLGAETFQAVGCAECHAVASDDASIKTGPSLFGRFQPTPIEKLVQGGDAQHKVKFDLKYLTDSLRTPTQDLAIAESGPSKGQPFLPVMPPYDASILPEQKVEALYHYLQTLNEEGQQGPAKVMAAKKADAAPLTALTDPAEVLVADQTRIFRARLGKTSARAVHVGMPNGLNYSFDPRTLSVERIWWGGFLNLKQEMTSRGGKDSNLGEQAEEVKLGSSLLAPLDPTTGKPVDLTFKSPTYADNAQIIANMSDDVDFLEQVAASQSHFRGYMHAEVPTFFYQIGDNELEFQFTVSNEGAAKITIDGKLSQPQTFQLSEIIHGKSEKWTVSELPAELAFQLPIKPAWRPWQAQTNRAPQAVKTSVPAKLELPAGYSAETIAPPLDIHGREQLFEPMGMDEAADGSLIISTRTSGLWKLKDGTWTQIAEGLLDSLGLIIEDEKTIVVGQKPELTRLRDVDGDGWFDRYETIWDDFLFTHNYHEYLHGPAKGTDGNYYVQLNLGHRGKPEVNYMAGGKYMGTQGGLRGWALQITPEGKMTPYANGLRSPAGLATGPDGALYYTENQGEYVGTSKLFRLEQDKFYGNPCGLIDLPGMTPQSPEIAWDTVKGTKEKALALMAHSHLANAPGSPAWAPADGKFGPFGGQMFVGDQTLSQLFRILPKEGNEAALIPFAKGFSSGVMRLLFAKDHSLYAGQTGRGWRAQGGQEDGLVRIFRNEQSLGNELLDITRDGNDFVLHYSKEIESAPTAEQLRIMSWDYHDSPNYGSGELNKATLTTTKIEAKGKSLHISTTGLSKSDDNTVIRFQSLIPEEEEKEETLGFYSISRR</sequence>
<keyword evidence="2 4" id="KW-0479">Metal-binding</keyword>
<name>A0A918TD56_9BACT</name>
<dbReference type="InterPro" id="IPR011042">
    <property type="entry name" value="6-blade_b-propeller_TolB-like"/>
</dbReference>
<feature type="domain" description="Cytochrome c" evidence="5">
    <location>
        <begin position="23"/>
        <end position="137"/>
    </location>
</feature>